<dbReference type="Proteomes" id="UP000218896">
    <property type="component" value="Unassembled WGS sequence"/>
</dbReference>
<sequence length="267" mass="28999">MNRIFRVTTLALTTAAVSTGALAQNQSYNEPTRGFMLERGTTAPNKKATVDLSSGGDQDFGAGVRLGLPGSELVLNHSRISPYETPGTPANQGPDPSPIYQNEALFKVGLRPLQVGDDVQVDWAGYGAVSHYDPDEGNETYTNMGAGAAFTAEVDRFILNFNPELVYDDSAENDASDVFMNLGAGAHYSLPETEFGRFEPGIELNLTTRENYYGDSVDPSLMIGTRWLYNERVTLDIAMVTSNPEGYRTDASTEVSIPGYVRLNVAF</sequence>
<reference evidence="2 3" key="1">
    <citation type="submission" date="2017-08" db="EMBL/GenBank/DDBJ databases">
        <title>Halovibrio sewagensis sp. nov., isolated from wastewater of high salinity.</title>
        <authorList>
            <person name="Dong X."/>
            <person name="Zhang G."/>
        </authorList>
    </citation>
    <scope>NUCLEOTIDE SEQUENCE [LARGE SCALE GENOMIC DNA]</scope>
    <source>
        <strain evidence="2 3">YL5-2</strain>
    </source>
</reference>
<organism evidence="2 3">
    <name type="scientific">Halovibrio salipaludis</name>
    <dbReference type="NCBI Taxonomy" id="2032626"/>
    <lineage>
        <taxon>Bacteria</taxon>
        <taxon>Pseudomonadati</taxon>
        <taxon>Pseudomonadota</taxon>
        <taxon>Gammaproteobacteria</taxon>
        <taxon>Oceanospirillales</taxon>
        <taxon>Halomonadaceae</taxon>
        <taxon>Halovibrio</taxon>
    </lineage>
</organism>
<keyword evidence="3" id="KW-1185">Reference proteome</keyword>
<feature type="signal peptide" evidence="1">
    <location>
        <begin position="1"/>
        <end position="23"/>
    </location>
</feature>
<name>A0A2A2EZS1_9GAMM</name>
<evidence type="ECO:0000313" key="3">
    <source>
        <dbReference type="Proteomes" id="UP000218896"/>
    </source>
</evidence>
<proteinExistence type="predicted"/>
<keyword evidence="1" id="KW-0732">Signal</keyword>
<accession>A0A2A2EZS1</accession>
<dbReference type="AlphaFoldDB" id="A0A2A2EZS1"/>
<protein>
    <submittedName>
        <fullName evidence="2">Uncharacterized protein</fullName>
    </submittedName>
</protein>
<feature type="chain" id="PRO_5013172235" evidence="1">
    <location>
        <begin position="24"/>
        <end position="267"/>
    </location>
</feature>
<dbReference type="EMBL" id="NSKD01000008">
    <property type="protein sequence ID" value="PAU77857.1"/>
    <property type="molecule type" value="Genomic_DNA"/>
</dbReference>
<evidence type="ECO:0000313" key="2">
    <source>
        <dbReference type="EMBL" id="PAU77857.1"/>
    </source>
</evidence>
<comment type="caution">
    <text evidence="2">The sequence shown here is derived from an EMBL/GenBank/DDBJ whole genome shotgun (WGS) entry which is preliminary data.</text>
</comment>
<gene>
    <name evidence="2" type="ORF">CK501_14300</name>
</gene>
<dbReference type="RefSeq" id="WP_095618422.1">
    <property type="nucleotide sequence ID" value="NZ_NSKD01000008.1"/>
</dbReference>
<dbReference type="OrthoDB" id="6180428at2"/>
<evidence type="ECO:0000256" key="1">
    <source>
        <dbReference type="SAM" id="SignalP"/>
    </source>
</evidence>